<dbReference type="Proteomes" id="UP000309016">
    <property type="component" value="Chromosome"/>
</dbReference>
<feature type="domain" description="CzcB-like barrel-sandwich hybrid" evidence="5">
    <location>
        <begin position="101"/>
        <end position="223"/>
    </location>
</feature>
<dbReference type="PANTHER" id="PTHR30469">
    <property type="entry name" value="MULTIDRUG RESISTANCE PROTEIN MDTA"/>
    <property type="match status" value="1"/>
</dbReference>
<evidence type="ECO:0000313" key="7">
    <source>
        <dbReference type="EMBL" id="QCY69898.1"/>
    </source>
</evidence>
<evidence type="ECO:0000259" key="3">
    <source>
        <dbReference type="Pfam" id="PF25893"/>
    </source>
</evidence>
<dbReference type="InterPro" id="IPR058647">
    <property type="entry name" value="BSH_CzcB-like"/>
</dbReference>
<dbReference type="Gene3D" id="2.40.420.20">
    <property type="match status" value="1"/>
</dbReference>
<comment type="similarity">
    <text evidence="1">Belongs to the membrane fusion protein (MFP) (TC 8.A.1) family.</text>
</comment>
<evidence type="ECO:0000259" key="4">
    <source>
        <dbReference type="Pfam" id="PF25954"/>
    </source>
</evidence>
<dbReference type="Pfam" id="PF25893">
    <property type="entry name" value="HH_CzcB"/>
    <property type="match status" value="1"/>
</dbReference>
<dbReference type="AlphaFoldDB" id="A0A5B7X585"/>
<feature type="domain" description="CusB-like beta-barrel" evidence="4">
    <location>
        <begin position="233"/>
        <end position="305"/>
    </location>
</feature>
<dbReference type="Gene3D" id="2.40.50.100">
    <property type="match status" value="1"/>
</dbReference>
<feature type="domain" description="CzcB-like alpha-helical hairpin" evidence="3">
    <location>
        <begin position="135"/>
        <end position="191"/>
    </location>
</feature>
<evidence type="ECO:0000259" key="5">
    <source>
        <dbReference type="Pfam" id="PF25973"/>
    </source>
</evidence>
<proteinExistence type="inferred from homology"/>
<dbReference type="FunFam" id="2.40.30.170:FF:000010">
    <property type="entry name" value="Efflux RND transporter periplasmic adaptor subunit"/>
    <property type="match status" value="1"/>
</dbReference>
<dbReference type="Gene3D" id="2.40.30.170">
    <property type="match status" value="1"/>
</dbReference>
<dbReference type="PROSITE" id="PS51257">
    <property type="entry name" value="PROKAR_LIPOPROTEIN"/>
    <property type="match status" value="1"/>
</dbReference>
<dbReference type="EMBL" id="CP040812">
    <property type="protein sequence ID" value="QCY69898.1"/>
    <property type="molecule type" value="Genomic_DNA"/>
</dbReference>
<dbReference type="NCBIfam" id="TIGR01730">
    <property type="entry name" value="RND_mfp"/>
    <property type="match status" value="1"/>
</dbReference>
<keyword evidence="2" id="KW-0175">Coiled coil</keyword>
<evidence type="ECO:0000256" key="1">
    <source>
        <dbReference type="ARBA" id="ARBA00009477"/>
    </source>
</evidence>
<evidence type="ECO:0000256" key="2">
    <source>
        <dbReference type="SAM" id="Coils"/>
    </source>
</evidence>
<dbReference type="InterPro" id="IPR058637">
    <property type="entry name" value="YknX-like_C"/>
</dbReference>
<sequence>MKKLLYISFLSILLISCGNSEENSVDEVIASQDLDQIRAKRVELSKEQRDLATKMEKLDAAINDLDPSLRLALVTTEIIRDTTFRHYTRVQGDVATRENIIIYPEFSGVLTRILVSEGDRVNRGDLLATIDDGGLSSQLAQLEAQAALAKTTYERQQRLWEQNIGSEIQFLEAQTTYQSAQNAVDQLRSQLGKTQVRAPFSGVIDEVISDEGQVVSPGQNQLFRLVNLKNMYVQASVPETYLNQIQVGSEVIVEISAIDKQYEGKVRQVGNFINPNNRTFQIEVSLPNDEGMIKPNLIATVKLNDYTAEDATVIPESAVYKNSMGESLIYVFKPENDSIGTAERVIIDTGYKQDNRVEVLEGIQSGDEVIVEGGRNLRDGQRVKLRN</sequence>
<reference evidence="7 8" key="1">
    <citation type="submission" date="2019-06" db="EMBL/GenBank/DDBJ databases">
        <title>Complete genome sequence of Antarcticibacterium flavum KCTC 52984T from an Antarctic marine sediment.</title>
        <authorList>
            <person name="Lee Y.M."/>
            <person name="Shin S.C."/>
        </authorList>
    </citation>
    <scope>NUCLEOTIDE SEQUENCE [LARGE SCALE GENOMIC DNA]</scope>
    <source>
        <strain evidence="7 8">KCTC 52984</strain>
    </source>
</reference>
<accession>A0A5B7X585</accession>
<feature type="coiled-coil region" evidence="2">
    <location>
        <begin position="139"/>
        <end position="197"/>
    </location>
</feature>
<dbReference type="InterPro" id="IPR058648">
    <property type="entry name" value="HH_CzcB-like"/>
</dbReference>
<dbReference type="SUPFAM" id="SSF111369">
    <property type="entry name" value="HlyD-like secretion proteins"/>
    <property type="match status" value="1"/>
</dbReference>
<feature type="domain" description="YknX-like C-terminal permuted SH3-like" evidence="6">
    <location>
        <begin position="312"/>
        <end position="384"/>
    </location>
</feature>
<protein>
    <submittedName>
        <fullName evidence="7">Efflux RND transporter periplasmic adaptor subunit</fullName>
    </submittedName>
</protein>
<evidence type="ECO:0000259" key="6">
    <source>
        <dbReference type="Pfam" id="PF25989"/>
    </source>
</evidence>
<keyword evidence="8" id="KW-1185">Reference proteome</keyword>
<dbReference type="InterPro" id="IPR058792">
    <property type="entry name" value="Beta-barrel_RND_2"/>
</dbReference>
<organism evidence="7 8">
    <name type="scientific">Antarcticibacterium flavum</name>
    <dbReference type="NCBI Taxonomy" id="2058175"/>
    <lineage>
        <taxon>Bacteria</taxon>
        <taxon>Pseudomonadati</taxon>
        <taxon>Bacteroidota</taxon>
        <taxon>Flavobacteriia</taxon>
        <taxon>Flavobacteriales</taxon>
        <taxon>Flavobacteriaceae</taxon>
        <taxon>Antarcticibacterium</taxon>
    </lineage>
</organism>
<evidence type="ECO:0000313" key="8">
    <source>
        <dbReference type="Proteomes" id="UP000309016"/>
    </source>
</evidence>
<dbReference type="OrthoDB" id="9806939at2"/>
<dbReference type="RefSeq" id="WP_139066462.1">
    <property type="nucleotide sequence ID" value="NZ_CP040812.1"/>
</dbReference>
<dbReference type="GO" id="GO:0015562">
    <property type="term" value="F:efflux transmembrane transporter activity"/>
    <property type="evidence" value="ECO:0007669"/>
    <property type="project" value="TreeGrafter"/>
</dbReference>
<dbReference type="Pfam" id="PF25954">
    <property type="entry name" value="Beta-barrel_RND_2"/>
    <property type="match status" value="1"/>
</dbReference>
<name>A0A5B7X585_9FLAO</name>
<dbReference type="KEGG" id="afla:FHG64_11080"/>
<gene>
    <name evidence="7" type="ORF">FHG64_11080</name>
</gene>
<dbReference type="GO" id="GO:1990281">
    <property type="term" value="C:efflux pump complex"/>
    <property type="evidence" value="ECO:0007669"/>
    <property type="project" value="TreeGrafter"/>
</dbReference>
<dbReference type="Gene3D" id="1.10.287.470">
    <property type="entry name" value="Helix hairpin bin"/>
    <property type="match status" value="1"/>
</dbReference>
<dbReference type="Pfam" id="PF25973">
    <property type="entry name" value="BSH_CzcB"/>
    <property type="match status" value="1"/>
</dbReference>
<dbReference type="PANTHER" id="PTHR30469:SF15">
    <property type="entry name" value="HLYD FAMILY OF SECRETION PROTEINS"/>
    <property type="match status" value="1"/>
</dbReference>
<dbReference type="InterPro" id="IPR006143">
    <property type="entry name" value="RND_pump_MFP"/>
</dbReference>
<dbReference type="Pfam" id="PF25989">
    <property type="entry name" value="YknX_C"/>
    <property type="match status" value="1"/>
</dbReference>